<dbReference type="RefSeq" id="WP_284194786.1">
    <property type="nucleotide sequence ID" value="NZ_BSOG01000001.1"/>
</dbReference>
<keyword evidence="1" id="KW-0813">Transport</keyword>
<keyword evidence="10" id="KW-1185">Reference proteome</keyword>
<dbReference type="Proteomes" id="UP001156706">
    <property type="component" value="Unassembled WGS sequence"/>
</dbReference>
<evidence type="ECO:0000256" key="4">
    <source>
        <dbReference type="ARBA" id="ARBA00022982"/>
    </source>
</evidence>
<evidence type="ECO:0000256" key="6">
    <source>
        <dbReference type="PROSITE-ProRule" id="PRU00433"/>
    </source>
</evidence>
<dbReference type="InterPro" id="IPR036909">
    <property type="entry name" value="Cyt_c-like_dom_sf"/>
</dbReference>
<keyword evidence="3 6" id="KW-0479">Metal-binding</keyword>
<gene>
    <name evidence="9" type="ORF">GCM10007907_04300</name>
</gene>
<dbReference type="PROSITE" id="PS51007">
    <property type="entry name" value="CYTC"/>
    <property type="match status" value="1"/>
</dbReference>
<evidence type="ECO:0000256" key="2">
    <source>
        <dbReference type="ARBA" id="ARBA00022617"/>
    </source>
</evidence>
<organism evidence="9 10">
    <name type="scientific">Chitinimonas prasina</name>
    <dbReference type="NCBI Taxonomy" id="1434937"/>
    <lineage>
        <taxon>Bacteria</taxon>
        <taxon>Pseudomonadati</taxon>
        <taxon>Pseudomonadota</taxon>
        <taxon>Betaproteobacteria</taxon>
        <taxon>Neisseriales</taxon>
        <taxon>Chitinibacteraceae</taxon>
        <taxon>Chitinimonas</taxon>
    </lineage>
</organism>
<keyword evidence="2 6" id="KW-0349">Heme</keyword>
<keyword evidence="5 6" id="KW-0408">Iron</keyword>
<dbReference type="Gene3D" id="1.10.760.10">
    <property type="entry name" value="Cytochrome c-like domain"/>
    <property type="match status" value="1"/>
</dbReference>
<proteinExistence type="predicted"/>
<evidence type="ECO:0000313" key="10">
    <source>
        <dbReference type="Proteomes" id="UP001156706"/>
    </source>
</evidence>
<dbReference type="PANTHER" id="PTHR33751:SF9">
    <property type="entry name" value="CYTOCHROME C4"/>
    <property type="match status" value="1"/>
</dbReference>
<accession>A0ABQ5Y9L6</accession>
<dbReference type="Pfam" id="PF00034">
    <property type="entry name" value="Cytochrom_C"/>
    <property type="match status" value="1"/>
</dbReference>
<dbReference type="InterPro" id="IPR009056">
    <property type="entry name" value="Cyt_c-like_dom"/>
</dbReference>
<feature type="chain" id="PRO_5045512658" description="Cytochrome c domain-containing protein" evidence="7">
    <location>
        <begin position="22"/>
        <end position="106"/>
    </location>
</feature>
<evidence type="ECO:0000313" key="9">
    <source>
        <dbReference type="EMBL" id="GLR11640.1"/>
    </source>
</evidence>
<reference evidence="10" key="1">
    <citation type="journal article" date="2019" name="Int. J. Syst. Evol. Microbiol.">
        <title>The Global Catalogue of Microorganisms (GCM) 10K type strain sequencing project: providing services to taxonomists for standard genome sequencing and annotation.</title>
        <authorList>
            <consortium name="The Broad Institute Genomics Platform"/>
            <consortium name="The Broad Institute Genome Sequencing Center for Infectious Disease"/>
            <person name="Wu L."/>
            <person name="Ma J."/>
        </authorList>
    </citation>
    <scope>NUCLEOTIDE SEQUENCE [LARGE SCALE GENOMIC DNA]</scope>
    <source>
        <strain evidence="10">NBRC 110044</strain>
    </source>
</reference>
<dbReference type="PANTHER" id="PTHR33751">
    <property type="entry name" value="CBB3-TYPE CYTOCHROME C OXIDASE SUBUNIT FIXP"/>
    <property type="match status" value="1"/>
</dbReference>
<feature type="signal peptide" evidence="7">
    <location>
        <begin position="1"/>
        <end position="21"/>
    </location>
</feature>
<protein>
    <recommendedName>
        <fullName evidence="8">Cytochrome c domain-containing protein</fullName>
    </recommendedName>
</protein>
<evidence type="ECO:0000256" key="3">
    <source>
        <dbReference type="ARBA" id="ARBA00022723"/>
    </source>
</evidence>
<keyword evidence="7" id="KW-0732">Signal</keyword>
<dbReference type="InterPro" id="IPR050597">
    <property type="entry name" value="Cytochrome_c_Oxidase_Subunit"/>
</dbReference>
<name>A0ABQ5Y9L6_9NEIS</name>
<keyword evidence="4" id="KW-0249">Electron transport</keyword>
<evidence type="ECO:0000256" key="7">
    <source>
        <dbReference type="SAM" id="SignalP"/>
    </source>
</evidence>
<evidence type="ECO:0000259" key="8">
    <source>
        <dbReference type="PROSITE" id="PS51007"/>
    </source>
</evidence>
<evidence type="ECO:0000256" key="5">
    <source>
        <dbReference type="ARBA" id="ARBA00023004"/>
    </source>
</evidence>
<feature type="domain" description="Cytochrome c" evidence="8">
    <location>
        <begin position="23"/>
        <end position="105"/>
    </location>
</feature>
<comment type="caution">
    <text evidence="9">The sequence shown here is derived from an EMBL/GenBank/DDBJ whole genome shotgun (WGS) entry which is preliminary data.</text>
</comment>
<dbReference type="SUPFAM" id="SSF46626">
    <property type="entry name" value="Cytochrome c"/>
    <property type="match status" value="1"/>
</dbReference>
<dbReference type="EMBL" id="BSOG01000001">
    <property type="protein sequence ID" value="GLR11640.1"/>
    <property type="molecule type" value="Genomic_DNA"/>
</dbReference>
<sequence length="106" mass="11212">MKYNATWLLLGLLALPLASHAAGNAANGAKKNSMCIGCHGIPGYKTAFPDVYHVPKIGGQHAEYLAAALQGYKTGARKHPTMNGIAVQLSEQDIADLAAYYAAQKK</sequence>
<evidence type="ECO:0000256" key="1">
    <source>
        <dbReference type="ARBA" id="ARBA00022448"/>
    </source>
</evidence>